<feature type="non-terminal residue" evidence="6">
    <location>
        <position position="213"/>
    </location>
</feature>
<dbReference type="Gene3D" id="3.30.420.40">
    <property type="match status" value="1"/>
</dbReference>
<protein>
    <recommendedName>
        <fullName evidence="5">Carbohydrate kinase FGGY N-terminal domain-containing protein</fullName>
    </recommendedName>
</protein>
<organism evidence="6">
    <name type="scientific">marine sediment metagenome</name>
    <dbReference type="NCBI Taxonomy" id="412755"/>
    <lineage>
        <taxon>unclassified sequences</taxon>
        <taxon>metagenomes</taxon>
        <taxon>ecological metagenomes</taxon>
    </lineage>
</organism>
<dbReference type="InterPro" id="IPR050406">
    <property type="entry name" value="FGGY_Carb_Kinase"/>
</dbReference>
<dbReference type="EMBL" id="BARV01015921">
    <property type="protein sequence ID" value="GAI21036.1"/>
    <property type="molecule type" value="Genomic_DNA"/>
</dbReference>
<dbReference type="GO" id="GO:0005737">
    <property type="term" value="C:cytoplasm"/>
    <property type="evidence" value="ECO:0007669"/>
    <property type="project" value="InterPro"/>
</dbReference>
<evidence type="ECO:0000313" key="6">
    <source>
        <dbReference type="EMBL" id="GAI21036.1"/>
    </source>
</evidence>
<dbReference type="SUPFAM" id="SSF53743">
    <property type="entry name" value="FucI/AraA N-terminal and middle domains"/>
    <property type="match status" value="1"/>
</dbReference>
<comment type="caution">
    <text evidence="6">The sequence shown here is derived from an EMBL/GenBank/DDBJ whole genome shotgun (WGS) entry which is preliminary data.</text>
</comment>
<evidence type="ECO:0000256" key="3">
    <source>
        <dbReference type="ARBA" id="ARBA00023235"/>
    </source>
</evidence>
<keyword evidence="1" id="KW-0808">Transferase</keyword>
<reference evidence="6" key="1">
    <citation type="journal article" date="2014" name="Front. Microbiol.">
        <title>High frequency of phylogenetically diverse reductive dehalogenase-homologous genes in deep subseafloor sedimentary metagenomes.</title>
        <authorList>
            <person name="Kawai M."/>
            <person name="Futagami T."/>
            <person name="Toyoda A."/>
            <person name="Takaki Y."/>
            <person name="Nishi S."/>
            <person name="Hori S."/>
            <person name="Arai W."/>
            <person name="Tsubouchi T."/>
            <person name="Morono Y."/>
            <person name="Uchiyama I."/>
            <person name="Ito T."/>
            <person name="Fujiyama A."/>
            <person name="Inagaki F."/>
            <person name="Takami H."/>
        </authorList>
    </citation>
    <scope>NUCLEOTIDE SEQUENCE</scope>
    <source>
        <strain evidence="6">Expedition CK06-06</strain>
    </source>
</reference>
<proteinExistence type="predicted"/>
<dbReference type="InterPro" id="IPR043129">
    <property type="entry name" value="ATPase_NBD"/>
</dbReference>
<dbReference type="Pfam" id="PF00370">
    <property type="entry name" value="FGGY_N"/>
    <property type="match status" value="1"/>
</dbReference>
<evidence type="ECO:0000256" key="2">
    <source>
        <dbReference type="ARBA" id="ARBA00022777"/>
    </source>
</evidence>
<gene>
    <name evidence="6" type="ORF">S06H3_27447</name>
</gene>
<keyword evidence="3" id="KW-0413">Isomerase</keyword>
<feature type="domain" description="Carbohydrate kinase FGGY N-terminal" evidence="5">
    <location>
        <begin position="86"/>
        <end position="212"/>
    </location>
</feature>
<keyword evidence="2" id="KW-0418">Kinase</keyword>
<evidence type="ECO:0000256" key="1">
    <source>
        <dbReference type="ARBA" id="ARBA00022679"/>
    </source>
</evidence>
<keyword evidence="4" id="KW-0119">Carbohydrate metabolism</keyword>
<sequence>MKDWMEQNLGASEFAIFANKCWPAFQTQFGFVPCYVNSRFAMRGIPISCETDIYGALSEYIITLATNLPATLLDINNTVPKDMYEENVEKVKENVDKDKIFEITGNYVDSYYGFTKMMWLKNNEPDNWRRIYQFITPKDYVIYKLTGENITDFSSAGNIGGVFDIKKRTWSKEMCNILGIPISMLPQQIVKSADIVGKITKETSKLCGLLEGT</sequence>
<dbReference type="PANTHER" id="PTHR43095">
    <property type="entry name" value="SUGAR KINASE"/>
    <property type="match status" value="1"/>
</dbReference>
<evidence type="ECO:0000256" key="4">
    <source>
        <dbReference type="ARBA" id="ARBA00023277"/>
    </source>
</evidence>
<dbReference type="InterPro" id="IPR009015">
    <property type="entry name" value="Fucose_isomerase_N/cen_sf"/>
</dbReference>
<dbReference type="GO" id="GO:0005996">
    <property type="term" value="P:monosaccharide metabolic process"/>
    <property type="evidence" value="ECO:0007669"/>
    <property type="project" value="InterPro"/>
</dbReference>
<dbReference type="SUPFAM" id="SSF53067">
    <property type="entry name" value="Actin-like ATPase domain"/>
    <property type="match status" value="1"/>
</dbReference>
<evidence type="ECO:0000259" key="5">
    <source>
        <dbReference type="Pfam" id="PF00370"/>
    </source>
</evidence>
<dbReference type="PANTHER" id="PTHR43095:SF5">
    <property type="entry name" value="XYLULOSE KINASE"/>
    <property type="match status" value="1"/>
</dbReference>
<dbReference type="GO" id="GO:0016861">
    <property type="term" value="F:intramolecular oxidoreductase activity, interconverting aldoses and ketoses"/>
    <property type="evidence" value="ECO:0007669"/>
    <property type="project" value="InterPro"/>
</dbReference>
<dbReference type="GO" id="GO:0016301">
    <property type="term" value="F:kinase activity"/>
    <property type="evidence" value="ECO:0007669"/>
    <property type="project" value="UniProtKB-KW"/>
</dbReference>
<dbReference type="AlphaFoldDB" id="X1MSR9"/>
<name>X1MSR9_9ZZZZ</name>
<accession>X1MSR9</accession>
<dbReference type="InterPro" id="IPR018484">
    <property type="entry name" value="FGGY_N"/>
</dbReference>